<reference evidence="11" key="1">
    <citation type="submission" date="2016-02" db="EMBL/GenBank/DDBJ databases">
        <authorList>
            <person name="Wibberg D."/>
        </authorList>
    </citation>
    <scope>NUCLEOTIDE SEQUENCE [LARGE SCALE GENOMIC DNA]</scope>
</reference>
<evidence type="ECO:0000256" key="8">
    <source>
        <dbReference type="ARBA" id="ARBA00031737"/>
    </source>
</evidence>
<evidence type="ECO:0000313" key="11">
    <source>
        <dbReference type="Proteomes" id="UP000199013"/>
    </source>
</evidence>
<dbReference type="NCBIfam" id="TIGR03544">
    <property type="entry name" value="DivI1A_domain"/>
    <property type="match status" value="3"/>
</dbReference>
<dbReference type="SUPFAM" id="SSF52200">
    <property type="entry name" value="Toll/Interleukin receptor TIR domain"/>
    <property type="match status" value="1"/>
</dbReference>
<dbReference type="PANTHER" id="PTHR35794:SF2">
    <property type="entry name" value="CELL DIVISION PROTEIN DIVIVA"/>
    <property type="match status" value="1"/>
</dbReference>
<comment type="subcellular location">
    <subcellularLocation>
        <location evidence="1">Cytoplasm</location>
    </subcellularLocation>
</comment>
<dbReference type="AlphaFoldDB" id="A0A1C3NUP3"/>
<dbReference type="Gene3D" id="3.40.50.10140">
    <property type="entry name" value="Toll/interleukin-1 receptor homology (TIR) domain"/>
    <property type="match status" value="1"/>
</dbReference>
<dbReference type="EMBL" id="FLUV01000382">
    <property type="protein sequence ID" value="SBW19098.1"/>
    <property type="molecule type" value="Genomic_DNA"/>
</dbReference>
<evidence type="ECO:0000256" key="6">
    <source>
        <dbReference type="ARBA" id="ARBA00023054"/>
    </source>
</evidence>
<evidence type="ECO:0000256" key="3">
    <source>
        <dbReference type="ARBA" id="ARBA00018787"/>
    </source>
</evidence>
<dbReference type="InterPro" id="IPR007793">
    <property type="entry name" value="DivIVA_fam"/>
</dbReference>
<evidence type="ECO:0000256" key="4">
    <source>
        <dbReference type="ARBA" id="ARBA00022490"/>
    </source>
</evidence>
<dbReference type="InterPro" id="IPR035897">
    <property type="entry name" value="Toll_tir_struct_dom_sf"/>
</dbReference>
<comment type="similarity">
    <text evidence="2">Belongs to the DivIVA family.</text>
</comment>
<keyword evidence="4" id="KW-0963">Cytoplasm</keyword>
<protein>
    <recommendedName>
        <fullName evidence="3">Cell wall synthesis protein Wag31</fullName>
    </recommendedName>
    <alternativeName>
        <fullName evidence="8">Antigen 84</fullName>
    </alternativeName>
</protein>
<keyword evidence="7" id="KW-0131">Cell cycle</keyword>
<evidence type="ECO:0000256" key="7">
    <source>
        <dbReference type="ARBA" id="ARBA00023306"/>
    </source>
</evidence>
<feature type="region of interest" description="Disordered" evidence="9">
    <location>
        <begin position="217"/>
        <end position="285"/>
    </location>
</feature>
<keyword evidence="5" id="KW-0132">Cell division</keyword>
<evidence type="ECO:0000256" key="9">
    <source>
        <dbReference type="SAM" id="MobiDB-lite"/>
    </source>
</evidence>
<dbReference type="GO" id="GO:0005737">
    <property type="term" value="C:cytoplasm"/>
    <property type="evidence" value="ECO:0007669"/>
    <property type="project" value="UniProtKB-SubCell"/>
</dbReference>
<gene>
    <name evidence="10" type="ORF">FDG2_0956</name>
</gene>
<keyword evidence="6" id="KW-0175">Coiled coil</keyword>
<name>A0A1C3NUP3_9ACTN</name>
<accession>A0A1C3NUP3</accession>
<dbReference type="InterPro" id="IPR019933">
    <property type="entry name" value="DivIVA_domain"/>
</dbReference>
<evidence type="ECO:0000256" key="1">
    <source>
        <dbReference type="ARBA" id="ARBA00004496"/>
    </source>
</evidence>
<dbReference type="Proteomes" id="UP000199013">
    <property type="component" value="Unassembled WGS sequence"/>
</dbReference>
<dbReference type="GO" id="GO:0051301">
    <property type="term" value="P:cell division"/>
    <property type="evidence" value="ECO:0007669"/>
    <property type="project" value="UniProtKB-KW"/>
</dbReference>
<sequence>MISSAGSHFLLRRFAIQSGTVKRSIVDGVPQAVQKAQAPGRDDVAPIVFLSYADEDHARHGASIGALGSALETEISTRTGHRCRVLRDRREIVWCELWNERIMNLPDTTAILVAIMTPAFFRSAQCRHELERFLNLERQSNLERRSARTDLVLPIPWANDLDLAHGGTGDVLVEAMCRRVGEDWPSPQDRSPATLPAENLAEHLAMGLARRLRNQMSTLDRSQSSTRRVPRVPRQPGSRTPTPDSQALSQQTQPLQIQPLQVRDEPARPVCQEPPRPPGGERGVDGAVAYRPIVAAHDLCVKAFSATRLRTGYTMVGVDAFLDWAAAELRRLHALVRSVENGGKPDPGELVPRITPTEIRSTRFNPTRFFSGYRESEVDDFLWAVEREFANLHRFLSAVSASALTGTPRSGNARTDAARHRGGPGSFHPGITGSEVKEKSFTGTRFRSGYDIAQVDAFLDTVSRELDRLQAMVGSAQDGRPADSASPAVSLVPRDISDAKFDTTWLTGGYSEYEVDDFLDFLERELTRVQDYLPRDDL</sequence>
<feature type="compositionally biased region" description="Low complexity" evidence="9">
    <location>
        <begin position="245"/>
        <end position="261"/>
    </location>
</feature>
<dbReference type="Gene3D" id="6.10.250.660">
    <property type="match status" value="3"/>
</dbReference>
<evidence type="ECO:0000313" key="10">
    <source>
        <dbReference type="EMBL" id="SBW19098.1"/>
    </source>
</evidence>
<dbReference type="PANTHER" id="PTHR35794">
    <property type="entry name" value="CELL DIVISION PROTEIN DIVIVA"/>
    <property type="match status" value="1"/>
</dbReference>
<feature type="compositionally biased region" description="Polar residues" evidence="9">
    <location>
        <begin position="217"/>
        <end position="227"/>
    </location>
</feature>
<proteinExistence type="inferred from homology"/>
<evidence type="ECO:0000256" key="2">
    <source>
        <dbReference type="ARBA" id="ARBA00009008"/>
    </source>
</evidence>
<feature type="region of interest" description="Disordered" evidence="9">
    <location>
        <begin position="406"/>
        <end position="434"/>
    </location>
</feature>
<organism evidence="10 11">
    <name type="scientific">Candidatus Protofrankia californiensis</name>
    <dbReference type="NCBI Taxonomy" id="1839754"/>
    <lineage>
        <taxon>Bacteria</taxon>
        <taxon>Bacillati</taxon>
        <taxon>Actinomycetota</taxon>
        <taxon>Actinomycetes</taxon>
        <taxon>Frankiales</taxon>
        <taxon>Frankiaceae</taxon>
        <taxon>Protofrankia</taxon>
    </lineage>
</organism>
<keyword evidence="11" id="KW-1185">Reference proteome</keyword>
<evidence type="ECO:0000256" key="5">
    <source>
        <dbReference type="ARBA" id="ARBA00022618"/>
    </source>
</evidence>